<evidence type="ECO:0000313" key="3">
    <source>
        <dbReference type="EMBL" id="MFC5925044.1"/>
    </source>
</evidence>
<feature type="transmembrane region" description="Helical" evidence="2">
    <location>
        <begin position="15"/>
        <end position="38"/>
    </location>
</feature>
<name>A0ABW1H9B0_9ACTN</name>
<dbReference type="Proteomes" id="UP001596226">
    <property type="component" value="Unassembled WGS sequence"/>
</dbReference>
<dbReference type="EMBL" id="JBHSQS010000009">
    <property type="protein sequence ID" value="MFC5925044.1"/>
    <property type="molecule type" value="Genomic_DNA"/>
</dbReference>
<accession>A0ABW1H9B0</accession>
<keyword evidence="2" id="KW-0472">Membrane</keyword>
<evidence type="ECO:0000256" key="2">
    <source>
        <dbReference type="SAM" id="Phobius"/>
    </source>
</evidence>
<proteinExistence type="predicted"/>
<reference evidence="4" key="1">
    <citation type="journal article" date="2019" name="Int. J. Syst. Evol. Microbiol.">
        <title>The Global Catalogue of Microorganisms (GCM) 10K type strain sequencing project: providing services to taxonomists for standard genome sequencing and annotation.</title>
        <authorList>
            <consortium name="The Broad Institute Genomics Platform"/>
            <consortium name="The Broad Institute Genome Sequencing Center for Infectious Disease"/>
            <person name="Wu L."/>
            <person name="Ma J."/>
        </authorList>
    </citation>
    <scope>NUCLEOTIDE SEQUENCE [LARGE SCALE GENOMIC DNA]</scope>
    <source>
        <strain evidence="4">CGMCC 4.7144</strain>
    </source>
</reference>
<organism evidence="3 4">
    <name type="scientific">Micromonospora vulcania</name>
    <dbReference type="NCBI Taxonomy" id="1441873"/>
    <lineage>
        <taxon>Bacteria</taxon>
        <taxon>Bacillati</taxon>
        <taxon>Actinomycetota</taxon>
        <taxon>Actinomycetes</taxon>
        <taxon>Micromonosporales</taxon>
        <taxon>Micromonosporaceae</taxon>
        <taxon>Micromonospora</taxon>
    </lineage>
</organism>
<evidence type="ECO:0000313" key="4">
    <source>
        <dbReference type="Proteomes" id="UP001596226"/>
    </source>
</evidence>
<feature type="coiled-coil region" evidence="1">
    <location>
        <begin position="49"/>
        <end position="76"/>
    </location>
</feature>
<protein>
    <submittedName>
        <fullName evidence="3">Uncharacterized protein</fullName>
    </submittedName>
</protein>
<keyword evidence="2" id="KW-0812">Transmembrane</keyword>
<comment type="caution">
    <text evidence="3">The sequence shown here is derived from an EMBL/GenBank/DDBJ whole genome shotgun (WGS) entry which is preliminary data.</text>
</comment>
<keyword evidence="4" id="KW-1185">Reference proteome</keyword>
<sequence>MATEARSNGERFRRWSVAFPAILGALSGIFGALVGGYVTAQTANDGIAAQREANYNQQLEQRLERQRELRIDAYKEFLQESDLTRLALQDLSLCFAENPKPTTQCDSVSSQTAQRFKNYENSARDRIAIHGSERAWGLANGTVDTMGKGLNYMIKQKRPLPLQTLSGEYNKLGLHDPIWAVRLEFVTMMCQEVNPYPRFNCTF</sequence>
<keyword evidence="2" id="KW-1133">Transmembrane helix</keyword>
<gene>
    <name evidence="3" type="ORF">ACFQGL_17005</name>
</gene>
<evidence type="ECO:0000256" key="1">
    <source>
        <dbReference type="SAM" id="Coils"/>
    </source>
</evidence>
<dbReference type="RefSeq" id="WP_377512824.1">
    <property type="nucleotide sequence ID" value="NZ_JBHSQS010000009.1"/>
</dbReference>
<keyword evidence="1" id="KW-0175">Coiled coil</keyword>